<feature type="compositionally biased region" description="Polar residues" evidence="1">
    <location>
        <begin position="105"/>
        <end position="115"/>
    </location>
</feature>
<name>A0A6I9RHA3_ELAGV</name>
<feature type="region of interest" description="Disordered" evidence="1">
    <location>
        <begin position="65"/>
        <end position="160"/>
    </location>
</feature>
<dbReference type="FunCoup" id="A0A6I9RHA3">
    <property type="interactions" value="1276"/>
</dbReference>
<dbReference type="RefSeq" id="XP_010926244.1">
    <property type="nucleotide sequence ID" value="XM_010927942.3"/>
</dbReference>
<feature type="region of interest" description="Disordered" evidence="1">
    <location>
        <begin position="854"/>
        <end position="886"/>
    </location>
</feature>
<feature type="compositionally biased region" description="Polar residues" evidence="1">
    <location>
        <begin position="129"/>
        <end position="160"/>
    </location>
</feature>
<evidence type="ECO:0000256" key="1">
    <source>
        <dbReference type="SAM" id="MobiDB-lite"/>
    </source>
</evidence>
<dbReference type="PANTHER" id="PTHR46445:SF3">
    <property type="entry name" value="RNA POLYMERASE II DEGRADATION FACTOR-LIKE PROTEIN (DUF1296)-RELATED"/>
    <property type="match status" value="1"/>
</dbReference>
<sequence>MSGFGGASRGNGAAAGPIPSMSRKLVQTVKEIVNCPDSEIYSMLKECNMDPNEAVHRLLSQDTFHEVKSKRDKKKEIKETPESRSRAVNSSGRGARGGTDRAGRNNSTQSSSSDYGLTRGKPANKKENGTPTVPTSSILGSIIVTSNPNRRPTIPSDSASMENTMQATGLSEGIRTPSQTSSGFQHNWLGKPGHVSMADIVKMGRPQGKPSSAPIVASDRSSTSQNAAVPHISHHIMKQSPTTVLPSETHQEEHSSQNPVSQIAETSYDIGIADGQHTSHEDWTLVDEPPVGSGSLVPEISDTSAVYTDPSPSSTLLDDGINVHINPPLDEIEVLEGNVNSGGLPAESITSKGVSDRHIQPDNSGESLQLNDGLLKNMNSFQSQRHACEHHEVEDVRADISSAAANLQQLGLHTEERGTKSAEDYPAVIIPDHLQVTNADCAHLSFGSFGSGAFSGSFASNTPKSNLEVLPVADAATSLDQPDASNHEYYNNEQLKPPSNEDVASRSGTNTGNLDTPAASQPEVITNDALDATHGLQYNFPSVSGYALSSTTQPNAAAYAYPQGNTQMQNLSPFSSLMQPNSLPSSILAPSVPPLQDFDLPFSPLLTTQSMPTKYSTAVSSISGPTVSMPEAVMPGAFSNPQSTPQTLSSTTIPTGPVVPQQLPVHHYAQPTLPLGHFANMISYQFLPQSYTYLPSAAFQQPYTGNGPFHQSPAAVPSAGIKYTLPQYKSSVSVTSLPQSAAVVSGYGGFGSSTNIPGSFTRNPTSASASTTIGFDESLSSQYKEANHYMPLQQNDNPAMWVHGAGSRTMSALPASTFYSFQGQSQHSGFRQSQQPSQFGALGYPNFYHSQAGISQEHQQNPGEGNLNGSQATPSQPSHQIWQHSY</sequence>
<evidence type="ECO:0000313" key="4">
    <source>
        <dbReference type="RefSeq" id="XP_010926244.1"/>
    </source>
</evidence>
<dbReference type="OrthoDB" id="762072at2759"/>
<dbReference type="InParanoid" id="A0A6I9RHA3"/>
<dbReference type="GeneID" id="105048593"/>
<accession>A0A6I9RHA3</accession>
<dbReference type="KEGG" id="egu:105048593"/>
<dbReference type="InterPro" id="IPR009060">
    <property type="entry name" value="UBA-like_sf"/>
</dbReference>
<dbReference type="PANTHER" id="PTHR46445">
    <property type="entry name" value="RNA POLYMERASE II DEGRADATION FACTOR-LIKE PROTEIN (DUF1296)"/>
    <property type="match status" value="1"/>
</dbReference>
<dbReference type="AlphaFoldDB" id="A0A6I9RHA3"/>
<dbReference type="Pfam" id="PF06972">
    <property type="entry name" value="GIP1_N"/>
    <property type="match status" value="1"/>
</dbReference>
<reference evidence="4" key="1">
    <citation type="submission" date="2025-08" db="UniProtKB">
        <authorList>
            <consortium name="RefSeq"/>
        </authorList>
    </citation>
    <scope>IDENTIFICATION</scope>
</reference>
<feature type="region of interest" description="Disordered" evidence="1">
    <location>
        <begin position="480"/>
        <end position="521"/>
    </location>
</feature>
<dbReference type="Proteomes" id="UP000504607">
    <property type="component" value="Chromosome 1"/>
</dbReference>
<evidence type="ECO:0000259" key="2">
    <source>
        <dbReference type="Pfam" id="PF06972"/>
    </source>
</evidence>
<evidence type="ECO:0000313" key="3">
    <source>
        <dbReference type="Proteomes" id="UP000504607"/>
    </source>
</evidence>
<feature type="compositionally biased region" description="Basic and acidic residues" evidence="1">
    <location>
        <begin position="65"/>
        <end position="85"/>
    </location>
</feature>
<proteinExistence type="predicted"/>
<keyword evidence="3" id="KW-1185">Reference proteome</keyword>
<feature type="compositionally biased region" description="Polar residues" evidence="1">
    <location>
        <begin position="480"/>
        <end position="494"/>
    </location>
</feature>
<protein>
    <submittedName>
        <fullName evidence="4">Uncharacterized protein LOC105048593</fullName>
    </submittedName>
</protein>
<gene>
    <name evidence="4" type="primary">LOC105048593</name>
</gene>
<feature type="domain" description="GBF-interacting protein 1 N-terminal" evidence="2">
    <location>
        <begin position="18"/>
        <end position="76"/>
    </location>
</feature>
<dbReference type="SUPFAM" id="SSF46934">
    <property type="entry name" value="UBA-like"/>
    <property type="match status" value="1"/>
</dbReference>
<dbReference type="InterPro" id="IPR009719">
    <property type="entry name" value="GIP1_N"/>
</dbReference>
<organism evidence="3 4">
    <name type="scientific">Elaeis guineensis var. tenera</name>
    <name type="common">Oil palm</name>
    <dbReference type="NCBI Taxonomy" id="51953"/>
    <lineage>
        <taxon>Eukaryota</taxon>
        <taxon>Viridiplantae</taxon>
        <taxon>Streptophyta</taxon>
        <taxon>Embryophyta</taxon>
        <taxon>Tracheophyta</taxon>
        <taxon>Spermatophyta</taxon>
        <taxon>Magnoliopsida</taxon>
        <taxon>Liliopsida</taxon>
        <taxon>Arecaceae</taxon>
        <taxon>Arecoideae</taxon>
        <taxon>Cocoseae</taxon>
        <taxon>Elaeidinae</taxon>
        <taxon>Elaeis</taxon>
    </lineage>
</organism>